<feature type="compositionally biased region" description="Acidic residues" evidence="1">
    <location>
        <begin position="967"/>
        <end position="977"/>
    </location>
</feature>
<evidence type="ECO:0000256" key="1">
    <source>
        <dbReference type="SAM" id="MobiDB-lite"/>
    </source>
</evidence>
<protein>
    <submittedName>
        <fullName evidence="2">Uncharacterized protein</fullName>
    </submittedName>
</protein>
<organism evidence="2 3">
    <name type="scientific">Peronospora destructor</name>
    <dbReference type="NCBI Taxonomy" id="86335"/>
    <lineage>
        <taxon>Eukaryota</taxon>
        <taxon>Sar</taxon>
        <taxon>Stramenopiles</taxon>
        <taxon>Oomycota</taxon>
        <taxon>Peronosporomycetes</taxon>
        <taxon>Peronosporales</taxon>
        <taxon>Peronosporaceae</taxon>
        <taxon>Peronospora</taxon>
    </lineage>
</organism>
<comment type="caution">
    <text evidence="2">The sequence shown here is derived from an EMBL/GenBank/DDBJ whole genome shotgun (WGS) entry which is preliminary data.</text>
</comment>
<reference evidence="2" key="1">
    <citation type="submission" date="2022-12" db="EMBL/GenBank/DDBJ databases">
        <authorList>
            <person name="Webb A."/>
        </authorList>
    </citation>
    <scope>NUCLEOTIDE SEQUENCE</scope>
    <source>
        <strain evidence="2">Pd1</strain>
    </source>
</reference>
<evidence type="ECO:0000313" key="3">
    <source>
        <dbReference type="Proteomes" id="UP001162029"/>
    </source>
</evidence>
<evidence type="ECO:0000313" key="2">
    <source>
        <dbReference type="EMBL" id="CAI5746402.1"/>
    </source>
</evidence>
<dbReference type="InterPro" id="IPR019188">
    <property type="entry name" value="SNAPC1"/>
</dbReference>
<dbReference type="Proteomes" id="UP001162029">
    <property type="component" value="Unassembled WGS sequence"/>
</dbReference>
<dbReference type="EMBL" id="CANTFM010002542">
    <property type="protein sequence ID" value="CAI5746402.1"/>
    <property type="molecule type" value="Genomic_DNA"/>
</dbReference>
<feature type="compositionally biased region" description="Low complexity" evidence="1">
    <location>
        <begin position="953"/>
        <end position="962"/>
    </location>
</feature>
<dbReference type="AlphaFoldDB" id="A0AAV0VB57"/>
<gene>
    <name evidence="2" type="ORF">PDE001_LOCUS11394</name>
</gene>
<feature type="compositionally biased region" description="Low complexity" evidence="1">
    <location>
        <begin position="921"/>
        <end position="933"/>
    </location>
</feature>
<sequence>MHMASNEPNHGRFRPPLPHLSRHVNRTFKQHEQEACHVDGERSLQQFAAIVSDELNDLHTRFLHENVVTFTAWKRLWRESRMSAIFLVEFWESTPTKTHKTILQQTLDGLVLCIEKHGGEFVHTADIVALIGRVFAMYCAYSVQVGSPKHKIDVDPQAGTALLTINCVMSGTGAKLFPIAAREVRAMMHRLVGQENAFLRCLQGFGSIFRVKNHTLRSGVVARHEISVIADNALEENTPIHQSKVEQLKTLNDRHQELMSRARAGPSVFSADARLGLRRIKPVASAPLFSASMHQKTGNDGQDLARALTLYMEFKANKEVSKYDRVARAATACENDSRTMLELSDNSSNILDLSDYGSVISGPPSLIAASVASSRRGSNTRQNGGDIDTVLVELESELCADISSNYVAPTRAQSPQKLARGPSEKLFSTFSDISEADSDALADLERELKQSVDVVSRQAHENAISKQVLSRARGKRGRKAGIVTRQDSRARVSIVIPACIESTPSTATRMRSKSVASRLSFADSLAVSSAGDNDELAAIQAELDVFPTLSGPRMAECVSYCIEKRQSSSKVRNSTRRLPAATPKAKQAARQITDRASRRFTTLFQHDQGKLSTSPSRSRVVSVASDSSELIAHLQAELDLSAEPMTRVCTSIAVARTNKPGRLSRLSSMASETDSTIVEELERESIATGAPLGTVSLPLVPAPAKTIRKRAAQRTYTTRSNAKKIRLDDDATGVTAMRQLPVAQTSSKAKGEQRVFVSGPTANQESSRISSLSSDTESDELAELVRELDTPATVQNTSTRARQSRNPPVKRSNTRSRARHQSPASPNMEKSRSGKIRSVALPSAVMPDTVGLRHSTRLSSQGSDTESDGLVDLMAELESDSLVMDTKKAKKLRTRVSTTRKPLKRVQMVKSKQNQAKEGLTAARAPRTAQQPQKVAAKPFTHQPSAPLVNMLSSRRSTRSSSAAFDSESDGLSELDAELQARHI</sequence>
<feature type="region of interest" description="Disordered" evidence="1">
    <location>
        <begin position="740"/>
        <end position="842"/>
    </location>
</feature>
<feature type="compositionally biased region" description="Polar residues" evidence="1">
    <location>
        <begin position="792"/>
        <end position="806"/>
    </location>
</feature>
<accession>A0AAV0VB57</accession>
<proteinExistence type="predicted"/>
<keyword evidence="3" id="KW-1185">Reference proteome</keyword>
<feature type="compositionally biased region" description="Low complexity" evidence="1">
    <location>
        <begin position="765"/>
        <end position="775"/>
    </location>
</feature>
<name>A0AAV0VB57_9STRA</name>
<dbReference type="Pfam" id="PF09808">
    <property type="entry name" value="SNAPC1"/>
    <property type="match status" value="1"/>
</dbReference>
<feature type="region of interest" description="Disordered" evidence="1">
    <location>
        <begin position="908"/>
        <end position="984"/>
    </location>
</feature>